<gene>
    <name evidence="1" type="ORF">L1987_01887</name>
</gene>
<organism evidence="1 2">
    <name type="scientific">Smallanthus sonchifolius</name>
    <dbReference type="NCBI Taxonomy" id="185202"/>
    <lineage>
        <taxon>Eukaryota</taxon>
        <taxon>Viridiplantae</taxon>
        <taxon>Streptophyta</taxon>
        <taxon>Embryophyta</taxon>
        <taxon>Tracheophyta</taxon>
        <taxon>Spermatophyta</taxon>
        <taxon>Magnoliopsida</taxon>
        <taxon>eudicotyledons</taxon>
        <taxon>Gunneridae</taxon>
        <taxon>Pentapetalae</taxon>
        <taxon>asterids</taxon>
        <taxon>campanulids</taxon>
        <taxon>Asterales</taxon>
        <taxon>Asteraceae</taxon>
        <taxon>Asteroideae</taxon>
        <taxon>Heliantheae alliance</taxon>
        <taxon>Millerieae</taxon>
        <taxon>Smallanthus</taxon>
    </lineage>
</organism>
<protein>
    <submittedName>
        <fullName evidence="1">Uncharacterized protein</fullName>
    </submittedName>
</protein>
<accession>A0ACB9K6D1</accession>
<reference evidence="2" key="1">
    <citation type="journal article" date="2022" name="Mol. Ecol. Resour.">
        <title>The genomes of chicory, endive, great burdock and yacon provide insights into Asteraceae palaeo-polyploidization history and plant inulin production.</title>
        <authorList>
            <person name="Fan W."/>
            <person name="Wang S."/>
            <person name="Wang H."/>
            <person name="Wang A."/>
            <person name="Jiang F."/>
            <person name="Liu H."/>
            <person name="Zhao H."/>
            <person name="Xu D."/>
            <person name="Zhang Y."/>
        </authorList>
    </citation>
    <scope>NUCLEOTIDE SEQUENCE [LARGE SCALE GENOMIC DNA]</scope>
    <source>
        <strain evidence="2">cv. Yunnan</strain>
    </source>
</reference>
<name>A0ACB9K6D1_9ASTR</name>
<proteinExistence type="predicted"/>
<sequence length="805" mass="88313">MAFQTSPHPPLILAIIFICLSFTTTISTHYAPHYACDTARNPSLKKYAFCNTSLDIKTRVKDLLKRMTLQEKAGSIVSVADSIPRLGIPSYGWWSEALHGVSDTGPATWFNKSVIPGATSFPQVILTAASFNESLFYAIGKVVSTEARAMYNTGVAGLTFWSPNVNIFRDPRWGRGQETPGEDPVLTSRYGSTYVRGLQEREDGDKERLKIGACCKHYTAYDLDNWTSVDRFHFDAFVTKQDLEDTYNPPFKSCVLDGNVASVMCSYNQVNGKPACGDRELLEDTVRGEWKLNGYISSDCDSLQVMFKDQRWAKTPEQVTADALNAGLDLNCGDSLKNFTALAVKKGLVKQSVVDRAVTNSFTTLMRLGFFDGPPSKQFYGKLGKKDVCSPAHQDLAREAARQGIVLLKNSLRSLPLRKRSIKSLAVIGPNANATRAMIGNYAGVPCKYTSPLKGLTDYVKTVYEEGCDVTCNSTAQFQKASDAASKADAVVLVVGTDLSIEAEALDRTKIYIPGQQNLLVSEVAKAAKGPVILVIMSGGGMDVEFAQCDPKITSILWVGLPGQEGGGALADVVFGQYNPSGRLPVTWYPRSYVDLVPMTNTKMRPDPTTGQPGQTYRFYRGETIYPFGFGLSYSSYVYKLIKAPKLMSVPLNQAHTCRSSTCNTIDADDSVCTNLHFDVDITVTNVGKMSGSHTVLLFSSPPMIYNAPQKELVDFKKVWLAPGKPSVVRFRVDVCKRLSVVDEEGNRKVALGRYLLQVGDIKHYISLKNSRLSYILRRLPTIDTTAALKVVIDVAVSSALVAVM</sequence>
<comment type="caution">
    <text evidence="1">The sequence shown here is derived from an EMBL/GenBank/DDBJ whole genome shotgun (WGS) entry which is preliminary data.</text>
</comment>
<reference evidence="1 2" key="2">
    <citation type="journal article" date="2022" name="Mol. Ecol. Resour.">
        <title>The genomes of chicory, endive, great burdock and yacon provide insights into Asteraceae paleo-polyploidization history and plant inulin production.</title>
        <authorList>
            <person name="Fan W."/>
            <person name="Wang S."/>
            <person name="Wang H."/>
            <person name="Wang A."/>
            <person name="Jiang F."/>
            <person name="Liu H."/>
            <person name="Zhao H."/>
            <person name="Xu D."/>
            <person name="Zhang Y."/>
        </authorList>
    </citation>
    <scope>NUCLEOTIDE SEQUENCE [LARGE SCALE GENOMIC DNA]</scope>
    <source>
        <strain evidence="2">cv. Yunnan</strain>
        <tissue evidence="1">Leaves</tissue>
    </source>
</reference>
<dbReference type="EMBL" id="CM042018">
    <property type="protein sequence ID" value="KAI3827803.1"/>
    <property type="molecule type" value="Genomic_DNA"/>
</dbReference>
<evidence type="ECO:0000313" key="2">
    <source>
        <dbReference type="Proteomes" id="UP001056120"/>
    </source>
</evidence>
<keyword evidence="2" id="KW-1185">Reference proteome</keyword>
<dbReference type="Proteomes" id="UP001056120">
    <property type="component" value="Linkage Group LG01"/>
</dbReference>
<evidence type="ECO:0000313" key="1">
    <source>
        <dbReference type="EMBL" id="KAI3827803.1"/>
    </source>
</evidence>